<dbReference type="InterPro" id="IPR054734">
    <property type="entry name" value="PqqF-like_C_4"/>
</dbReference>
<dbReference type="InterPro" id="IPR050626">
    <property type="entry name" value="Peptidase_M16"/>
</dbReference>
<dbReference type="GO" id="GO:0006508">
    <property type="term" value="P:proteolysis"/>
    <property type="evidence" value="ECO:0007669"/>
    <property type="project" value="UniProtKB-KW"/>
</dbReference>
<protein>
    <submittedName>
        <fullName evidence="12">GM22333</fullName>
    </submittedName>
</protein>
<organism evidence="13">
    <name type="scientific">Drosophila sechellia</name>
    <name type="common">Fruit fly</name>
    <dbReference type="NCBI Taxonomy" id="7238"/>
    <lineage>
        <taxon>Eukaryota</taxon>
        <taxon>Metazoa</taxon>
        <taxon>Ecdysozoa</taxon>
        <taxon>Arthropoda</taxon>
        <taxon>Hexapoda</taxon>
        <taxon>Insecta</taxon>
        <taxon>Pterygota</taxon>
        <taxon>Neoptera</taxon>
        <taxon>Endopterygota</taxon>
        <taxon>Diptera</taxon>
        <taxon>Brachycera</taxon>
        <taxon>Muscomorpha</taxon>
        <taxon>Ephydroidea</taxon>
        <taxon>Drosophilidae</taxon>
        <taxon>Drosophila</taxon>
        <taxon>Sophophora</taxon>
    </lineage>
</organism>
<dbReference type="InterPro" id="IPR011765">
    <property type="entry name" value="Pept_M16_N"/>
</dbReference>
<dbReference type="InterPro" id="IPR011249">
    <property type="entry name" value="Metalloenz_LuxS/M16"/>
</dbReference>
<dbReference type="Proteomes" id="UP000001292">
    <property type="component" value="Unassembled WGS sequence"/>
</dbReference>
<evidence type="ECO:0000256" key="1">
    <source>
        <dbReference type="ARBA" id="ARBA00001947"/>
    </source>
</evidence>
<evidence type="ECO:0000256" key="4">
    <source>
        <dbReference type="ARBA" id="ARBA00022723"/>
    </source>
</evidence>
<dbReference type="HOGENOM" id="CLU_004639_1_0_1"/>
<evidence type="ECO:0000256" key="5">
    <source>
        <dbReference type="ARBA" id="ARBA00022801"/>
    </source>
</evidence>
<dbReference type="PANTHER" id="PTHR43690">
    <property type="entry name" value="NARDILYSIN"/>
    <property type="match status" value="1"/>
</dbReference>
<keyword evidence="6" id="KW-0862">Zinc</keyword>
<gene>
    <name evidence="12" type="primary">Dsec\GM22333</name>
    <name evidence="12" type="ORF">Dsec_GM22333</name>
</gene>
<reference evidence="12 13" key="1">
    <citation type="journal article" date="2007" name="Nature">
        <title>Evolution of genes and genomes on the Drosophila phylogeny.</title>
        <authorList>
            <consortium name="Drosophila 12 Genomes Consortium"/>
            <person name="Clark A.G."/>
            <person name="Eisen M.B."/>
            <person name="Smith D.R."/>
            <person name="Bergman C.M."/>
            <person name="Oliver B."/>
            <person name="Markow T.A."/>
            <person name="Kaufman T.C."/>
            <person name="Kellis M."/>
            <person name="Gelbart W."/>
            <person name="Iyer V.N."/>
            <person name="Pollard D.A."/>
            <person name="Sackton T.B."/>
            <person name="Larracuente A.M."/>
            <person name="Singh N.D."/>
            <person name="Abad J.P."/>
            <person name="Abt D.N."/>
            <person name="Adryan B."/>
            <person name="Aguade M."/>
            <person name="Akashi H."/>
            <person name="Anderson W.W."/>
            <person name="Aquadro C.F."/>
            <person name="Ardell D.H."/>
            <person name="Arguello R."/>
            <person name="Artieri C.G."/>
            <person name="Barbash D.A."/>
            <person name="Barker D."/>
            <person name="Barsanti P."/>
            <person name="Batterham P."/>
            <person name="Batzoglou S."/>
            <person name="Begun D."/>
            <person name="Bhutkar A."/>
            <person name="Blanco E."/>
            <person name="Bosak S.A."/>
            <person name="Bradley R.K."/>
            <person name="Brand A.D."/>
            <person name="Brent M.R."/>
            <person name="Brooks A.N."/>
            <person name="Brown R.H."/>
            <person name="Butlin R.K."/>
            <person name="Caggese C."/>
            <person name="Calvi B.R."/>
            <person name="Bernardo de Carvalho A."/>
            <person name="Caspi A."/>
            <person name="Castrezana S."/>
            <person name="Celniker S.E."/>
            <person name="Chang J.L."/>
            <person name="Chapple C."/>
            <person name="Chatterji S."/>
            <person name="Chinwalla A."/>
            <person name="Civetta A."/>
            <person name="Clifton S.W."/>
            <person name="Comeron J.M."/>
            <person name="Costello J.C."/>
            <person name="Coyne J.A."/>
            <person name="Daub J."/>
            <person name="David R.G."/>
            <person name="Delcher A.L."/>
            <person name="Delehaunty K."/>
            <person name="Do C.B."/>
            <person name="Ebling H."/>
            <person name="Edwards K."/>
            <person name="Eickbush T."/>
            <person name="Evans J.D."/>
            <person name="Filipski A."/>
            <person name="Findeiss S."/>
            <person name="Freyhult E."/>
            <person name="Fulton L."/>
            <person name="Fulton R."/>
            <person name="Garcia A.C."/>
            <person name="Gardiner A."/>
            <person name="Garfield D.A."/>
            <person name="Garvin B.E."/>
            <person name="Gibson G."/>
            <person name="Gilbert D."/>
            <person name="Gnerre S."/>
            <person name="Godfrey J."/>
            <person name="Good R."/>
            <person name="Gotea V."/>
            <person name="Gravely B."/>
            <person name="Greenberg A.J."/>
            <person name="Griffiths-Jones S."/>
            <person name="Gross S."/>
            <person name="Guigo R."/>
            <person name="Gustafson E.A."/>
            <person name="Haerty W."/>
            <person name="Hahn M.W."/>
            <person name="Halligan D.L."/>
            <person name="Halpern A.L."/>
            <person name="Halter G.M."/>
            <person name="Han M.V."/>
            <person name="Heger A."/>
            <person name="Hillier L."/>
            <person name="Hinrichs A.S."/>
            <person name="Holmes I."/>
            <person name="Hoskins R.A."/>
            <person name="Hubisz M.J."/>
            <person name="Hultmark D."/>
            <person name="Huntley M.A."/>
            <person name="Jaffe D.B."/>
            <person name="Jagadeeshan S."/>
            <person name="Jeck W.R."/>
            <person name="Johnson J."/>
            <person name="Jones C.D."/>
            <person name="Jordan W.C."/>
            <person name="Karpen G.H."/>
            <person name="Kataoka E."/>
            <person name="Keightley P.D."/>
            <person name="Kheradpour P."/>
            <person name="Kirkness E.F."/>
            <person name="Koerich L.B."/>
            <person name="Kristiansen K."/>
            <person name="Kudrna D."/>
            <person name="Kulathinal R.J."/>
            <person name="Kumar S."/>
            <person name="Kwok R."/>
            <person name="Lander E."/>
            <person name="Langley C.H."/>
            <person name="Lapoint R."/>
            <person name="Lazzaro B.P."/>
            <person name="Lee S.J."/>
            <person name="Levesque L."/>
            <person name="Li R."/>
            <person name="Lin C.F."/>
            <person name="Lin M.F."/>
            <person name="Lindblad-Toh K."/>
            <person name="Llopart A."/>
            <person name="Long M."/>
            <person name="Low L."/>
            <person name="Lozovsky E."/>
            <person name="Lu J."/>
            <person name="Luo M."/>
            <person name="Machado C.A."/>
            <person name="Makalowski W."/>
            <person name="Marzo M."/>
            <person name="Matsuda M."/>
            <person name="Matzkin L."/>
            <person name="McAllister B."/>
            <person name="McBride C.S."/>
            <person name="McKernan B."/>
            <person name="McKernan K."/>
            <person name="Mendez-Lago M."/>
            <person name="Minx P."/>
            <person name="Mollenhauer M.U."/>
            <person name="Montooth K."/>
            <person name="Mount S.M."/>
            <person name="Mu X."/>
            <person name="Myers E."/>
            <person name="Negre B."/>
            <person name="Newfeld S."/>
            <person name="Nielsen R."/>
            <person name="Noor M.A."/>
            <person name="O'Grady P."/>
            <person name="Pachter L."/>
            <person name="Papaceit M."/>
            <person name="Parisi M.J."/>
            <person name="Parisi M."/>
            <person name="Parts L."/>
            <person name="Pedersen J.S."/>
            <person name="Pesole G."/>
            <person name="Phillippy A.M."/>
            <person name="Ponting C.P."/>
            <person name="Pop M."/>
            <person name="Porcelli D."/>
            <person name="Powell J.R."/>
            <person name="Prohaska S."/>
            <person name="Pruitt K."/>
            <person name="Puig M."/>
            <person name="Quesneville H."/>
            <person name="Ram K.R."/>
            <person name="Rand D."/>
            <person name="Rasmussen M.D."/>
            <person name="Reed L.K."/>
            <person name="Reenan R."/>
            <person name="Reily A."/>
            <person name="Remington K.A."/>
            <person name="Rieger T.T."/>
            <person name="Ritchie M.G."/>
            <person name="Robin C."/>
            <person name="Rogers Y.H."/>
            <person name="Rohde C."/>
            <person name="Rozas J."/>
            <person name="Rubenfield M.J."/>
            <person name="Ruiz A."/>
            <person name="Russo S."/>
            <person name="Salzberg S.L."/>
            <person name="Sanchez-Gracia A."/>
            <person name="Saranga D.J."/>
            <person name="Sato H."/>
            <person name="Schaeffer S.W."/>
            <person name="Schatz M.C."/>
            <person name="Schlenke T."/>
            <person name="Schwartz R."/>
            <person name="Segarra C."/>
            <person name="Singh R.S."/>
            <person name="Sirot L."/>
            <person name="Sirota M."/>
            <person name="Sisneros N.B."/>
            <person name="Smith C.D."/>
            <person name="Smith T.F."/>
            <person name="Spieth J."/>
            <person name="Stage D.E."/>
            <person name="Stark A."/>
            <person name="Stephan W."/>
            <person name="Strausberg R.L."/>
            <person name="Strempel S."/>
            <person name="Sturgill D."/>
            <person name="Sutton G."/>
            <person name="Sutton G.G."/>
            <person name="Tao W."/>
            <person name="Teichmann S."/>
            <person name="Tobari Y.N."/>
            <person name="Tomimura Y."/>
            <person name="Tsolas J.M."/>
            <person name="Valente V.L."/>
            <person name="Venter E."/>
            <person name="Venter J.C."/>
            <person name="Vicario S."/>
            <person name="Vieira F.G."/>
            <person name="Vilella A.J."/>
            <person name="Villasante A."/>
            <person name="Walenz B."/>
            <person name="Wang J."/>
            <person name="Wasserman M."/>
            <person name="Watts T."/>
            <person name="Wilson D."/>
            <person name="Wilson R.K."/>
            <person name="Wing R.A."/>
            <person name="Wolfner M.F."/>
            <person name="Wong A."/>
            <person name="Wong G.K."/>
            <person name="Wu C.I."/>
            <person name="Wu G."/>
            <person name="Yamamoto D."/>
            <person name="Yang H.P."/>
            <person name="Yang S.P."/>
            <person name="Yorke J.A."/>
            <person name="Yoshida K."/>
            <person name="Zdobnov E."/>
            <person name="Zhang P."/>
            <person name="Zhang Y."/>
            <person name="Zimin A.V."/>
            <person name="Baldwin J."/>
            <person name="Abdouelleil A."/>
            <person name="Abdulkadir J."/>
            <person name="Abebe A."/>
            <person name="Abera B."/>
            <person name="Abreu J."/>
            <person name="Acer S.C."/>
            <person name="Aftuck L."/>
            <person name="Alexander A."/>
            <person name="An P."/>
            <person name="Anderson E."/>
            <person name="Anderson S."/>
            <person name="Arachi H."/>
            <person name="Azer M."/>
            <person name="Bachantsang P."/>
            <person name="Barry A."/>
            <person name="Bayul T."/>
            <person name="Berlin A."/>
            <person name="Bessette D."/>
            <person name="Bloom T."/>
            <person name="Blye J."/>
            <person name="Boguslavskiy L."/>
            <person name="Bonnet C."/>
            <person name="Boukhgalter B."/>
            <person name="Bourzgui I."/>
            <person name="Brown A."/>
            <person name="Cahill P."/>
            <person name="Channer S."/>
            <person name="Cheshatsang Y."/>
            <person name="Chuda L."/>
            <person name="Citroen M."/>
            <person name="Collymore A."/>
            <person name="Cooke P."/>
            <person name="Costello M."/>
            <person name="D'Aco K."/>
            <person name="Daza R."/>
            <person name="De Haan G."/>
            <person name="DeGray S."/>
            <person name="DeMaso C."/>
            <person name="Dhargay N."/>
            <person name="Dooley K."/>
            <person name="Dooley E."/>
            <person name="Doricent M."/>
            <person name="Dorje P."/>
            <person name="Dorjee K."/>
            <person name="Dupes A."/>
            <person name="Elong R."/>
            <person name="Falk J."/>
            <person name="Farina A."/>
            <person name="Faro S."/>
            <person name="Ferguson D."/>
            <person name="Fisher S."/>
            <person name="Foley C.D."/>
            <person name="Franke A."/>
            <person name="Friedrich D."/>
            <person name="Gadbois L."/>
            <person name="Gearin G."/>
            <person name="Gearin C.R."/>
            <person name="Giannoukos G."/>
            <person name="Goode T."/>
            <person name="Graham J."/>
            <person name="Grandbois E."/>
            <person name="Grewal S."/>
            <person name="Gyaltsen K."/>
            <person name="Hafez N."/>
            <person name="Hagos B."/>
            <person name="Hall J."/>
            <person name="Henson C."/>
            <person name="Hollinger A."/>
            <person name="Honan T."/>
            <person name="Huard M.D."/>
            <person name="Hughes L."/>
            <person name="Hurhula B."/>
            <person name="Husby M.E."/>
            <person name="Kamat A."/>
            <person name="Kanga B."/>
            <person name="Kashin S."/>
            <person name="Khazanovich D."/>
            <person name="Kisner P."/>
            <person name="Lance K."/>
            <person name="Lara M."/>
            <person name="Lee W."/>
            <person name="Lennon N."/>
            <person name="Letendre F."/>
            <person name="LeVine R."/>
            <person name="Lipovsky A."/>
            <person name="Liu X."/>
            <person name="Liu J."/>
            <person name="Liu S."/>
            <person name="Lokyitsang T."/>
            <person name="Lokyitsang Y."/>
            <person name="Lubonja R."/>
            <person name="Lui A."/>
            <person name="MacDonald P."/>
            <person name="Magnisalis V."/>
            <person name="Maru K."/>
            <person name="Matthews C."/>
            <person name="McCusker W."/>
            <person name="McDonough S."/>
            <person name="Mehta T."/>
            <person name="Meldrim J."/>
            <person name="Meneus L."/>
            <person name="Mihai O."/>
            <person name="Mihalev A."/>
            <person name="Mihova T."/>
            <person name="Mittelman R."/>
            <person name="Mlenga V."/>
            <person name="Montmayeur A."/>
            <person name="Mulrain L."/>
            <person name="Navidi A."/>
            <person name="Naylor J."/>
            <person name="Negash T."/>
            <person name="Nguyen T."/>
            <person name="Nguyen N."/>
            <person name="Nicol R."/>
            <person name="Norbu C."/>
            <person name="Norbu N."/>
            <person name="Novod N."/>
            <person name="O'Neill B."/>
            <person name="Osman S."/>
            <person name="Markiewicz E."/>
            <person name="Oyono O.L."/>
            <person name="Patti C."/>
            <person name="Phunkhang P."/>
            <person name="Pierre F."/>
            <person name="Priest M."/>
            <person name="Raghuraman S."/>
            <person name="Rege F."/>
            <person name="Reyes R."/>
            <person name="Rise C."/>
            <person name="Rogov P."/>
            <person name="Ross K."/>
            <person name="Ryan E."/>
            <person name="Settipalli S."/>
            <person name="Shea T."/>
            <person name="Sherpa N."/>
            <person name="Shi L."/>
            <person name="Shih D."/>
            <person name="Sparrow T."/>
            <person name="Spaulding J."/>
            <person name="Stalker J."/>
            <person name="Stange-Thomann N."/>
            <person name="Stavropoulos S."/>
            <person name="Stone C."/>
            <person name="Strader C."/>
            <person name="Tesfaye S."/>
            <person name="Thomson T."/>
            <person name="Thoulutsang Y."/>
            <person name="Thoulutsang D."/>
            <person name="Topham K."/>
            <person name="Topping I."/>
            <person name="Tsamla T."/>
            <person name="Vassiliev H."/>
            <person name="Vo A."/>
            <person name="Wangchuk T."/>
            <person name="Wangdi T."/>
            <person name="Weiand M."/>
            <person name="Wilkinson J."/>
            <person name="Wilson A."/>
            <person name="Yadav S."/>
            <person name="Young G."/>
            <person name="Yu Q."/>
            <person name="Zembek L."/>
            <person name="Zhong D."/>
            <person name="Zimmer A."/>
            <person name="Zwirko Z."/>
            <person name="Jaffe D.B."/>
            <person name="Alvarez P."/>
            <person name="Brockman W."/>
            <person name="Butler J."/>
            <person name="Chin C."/>
            <person name="Gnerre S."/>
            <person name="Grabherr M."/>
            <person name="Kleber M."/>
            <person name="Mauceli E."/>
            <person name="MacCallum I."/>
        </authorList>
    </citation>
    <scope>NUCLEOTIDE SEQUENCE [LARGE SCALE GENOMIC DNA]</scope>
    <source>
        <strain evidence="13">Rob3c / Tucson 14021-0248.25</strain>
    </source>
</reference>
<evidence type="ECO:0000256" key="8">
    <source>
        <dbReference type="RuleBase" id="RU004447"/>
    </source>
</evidence>
<dbReference type="InterPro" id="IPR001431">
    <property type="entry name" value="Pept_M16_Zn_BS"/>
</dbReference>
<keyword evidence="13" id="KW-1185">Reference proteome</keyword>
<feature type="domain" description="Coenzyme PQQ synthesis protein F-like C-terminal lobe" evidence="11">
    <location>
        <begin position="417"/>
        <end position="517"/>
    </location>
</feature>
<dbReference type="Pfam" id="PF05193">
    <property type="entry name" value="Peptidase_M16_C"/>
    <property type="match status" value="1"/>
</dbReference>
<keyword evidence="5" id="KW-0378">Hydrolase</keyword>
<dbReference type="OMA" id="RNDTCEN"/>
<evidence type="ECO:0000259" key="11">
    <source>
        <dbReference type="Pfam" id="PF22456"/>
    </source>
</evidence>
<dbReference type="Pfam" id="PF00675">
    <property type="entry name" value="Peptidase_M16"/>
    <property type="match status" value="1"/>
</dbReference>
<dbReference type="AlphaFoldDB" id="B4IAH9"/>
<accession>B4IAH9</accession>
<dbReference type="Pfam" id="PF22456">
    <property type="entry name" value="PqqF-like_C_4"/>
    <property type="match status" value="1"/>
</dbReference>
<dbReference type="EMBL" id="CH480826">
    <property type="protein sequence ID" value="EDW44292.1"/>
    <property type="molecule type" value="Genomic_DNA"/>
</dbReference>
<dbReference type="STRING" id="7238.B4IAH9"/>
<dbReference type="MEROPS" id="M16.A07"/>
<proteinExistence type="inferred from homology"/>
<dbReference type="FunFam" id="3.30.830.10:FF:000012">
    <property type="entry name" value="Protease 3"/>
    <property type="match status" value="1"/>
</dbReference>
<evidence type="ECO:0000256" key="2">
    <source>
        <dbReference type="ARBA" id="ARBA00007261"/>
    </source>
</evidence>
<dbReference type="PhylomeDB" id="B4IAH9"/>
<comment type="cofactor">
    <cofactor evidence="1">
        <name>Zn(2+)</name>
        <dbReference type="ChEBI" id="CHEBI:29105"/>
    </cofactor>
</comment>
<name>B4IAH9_DROSE</name>
<dbReference type="SUPFAM" id="SSF63411">
    <property type="entry name" value="LuxS/MPP-like metallohydrolase"/>
    <property type="match status" value="3"/>
</dbReference>
<dbReference type="Gene3D" id="3.30.830.10">
    <property type="entry name" value="Metalloenzyme, LuxS/M16 peptidase-like"/>
    <property type="match status" value="2"/>
</dbReference>
<dbReference type="InterPro" id="IPR007863">
    <property type="entry name" value="Peptidase_M16_C"/>
</dbReference>
<dbReference type="PROSITE" id="PS00143">
    <property type="entry name" value="INSULINASE"/>
    <property type="match status" value="1"/>
</dbReference>
<dbReference type="PANTHER" id="PTHR43690:SF18">
    <property type="entry name" value="INSULIN-DEGRADING ENZYME-RELATED"/>
    <property type="match status" value="1"/>
</dbReference>
<keyword evidence="3" id="KW-0645">Protease</keyword>
<evidence type="ECO:0000313" key="12">
    <source>
        <dbReference type="EMBL" id="EDW44292.1"/>
    </source>
</evidence>
<evidence type="ECO:0000256" key="6">
    <source>
        <dbReference type="ARBA" id="ARBA00022833"/>
    </source>
</evidence>
<dbReference type="SMR" id="B4IAH9"/>
<evidence type="ECO:0000256" key="3">
    <source>
        <dbReference type="ARBA" id="ARBA00022670"/>
    </source>
</evidence>
<dbReference type="GO" id="GO:0046872">
    <property type="term" value="F:metal ion binding"/>
    <property type="evidence" value="ECO:0007669"/>
    <property type="project" value="UniProtKB-KW"/>
</dbReference>
<evidence type="ECO:0000259" key="10">
    <source>
        <dbReference type="Pfam" id="PF05193"/>
    </source>
</evidence>
<sequence>MSTASVVVEYHEEPDKSDGDSKLYRALTLSNGLRAMLISDSYIDEPSIHRTSRESLNSSTENFNGKLAACAVLVGVGSFSEPQQYQGLAHFVEHMIFMGSEKFPVENEFDSFVTKSGGFSNAHTENEETCFYFELDQSHLDRGMDLFMNLMKAPLMLPDAMSRERSAVQSEFEQTHMRDEVRRDQILASLASEGYPHGTFSWGNYKTLKEGVDDSSLHKEIHKFWRDHYGSNRMVVALQAQLSLDELEELLVRHCADIPTSQQNSIDVSQLNYQKAFRKQFYRDVFLVQPVEDVCKLEMTWVLPPMKDFYRSKPDMFISQLIGYEGDGSLCAYLRHRLWCISVVAGVAGSSFDSNSIYSLFNICIYLSDDGFDHLDEVLEATFAAKTLNEDDSNTIITNYYQIGPSDLKMECIMDLVELIVEEPFFNQLRTQEQLGYSLGIHQRIGYGVLAFLITINTQETKHRADYVEQRIEAFRSRMAELVSQMSDTEFKSIRETLISGKKLGDTSLDEEVLRNWSEIVTKEYFFNRIEAQIQVLSNLTKEDVLNFLNDNDKNNLRKLSVQVVGNHNQTSNSTAQASRSGSLSDLLDDGQDDMAYETDSAKPMTEKIKLEFLGESDDPSSIKDIYAFKKDLYVFPVFNTNPNIAKKS</sequence>
<keyword evidence="7" id="KW-0482">Metalloprotease</keyword>
<dbReference type="GO" id="GO:0004222">
    <property type="term" value="F:metalloendopeptidase activity"/>
    <property type="evidence" value="ECO:0007669"/>
    <property type="project" value="InterPro"/>
</dbReference>
<evidence type="ECO:0000313" key="13">
    <source>
        <dbReference type="Proteomes" id="UP000001292"/>
    </source>
</evidence>
<evidence type="ECO:0000256" key="7">
    <source>
        <dbReference type="ARBA" id="ARBA00023049"/>
    </source>
</evidence>
<feature type="domain" description="Peptidase M16 C-terminal" evidence="10">
    <location>
        <begin position="219"/>
        <end position="384"/>
    </location>
</feature>
<evidence type="ECO:0000259" key="9">
    <source>
        <dbReference type="Pfam" id="PF00675"/>
    </source>
</evidence>
<feature type="domain" description="Peptidase M16 N-terminal" evidence="9">
    <location>
        <begin position="63"/>
        <end position="189"/>
    </location>
</feature>
<dbReference type="GO" id="GO:0005737">
    <property type="term" value="C:cytoplasm"/>
    <property type="evidence" value="ECO:0007669"/>
    <property type="project" value="UniProtKB-ARBA"/>
</dbReference>
<comment type="similarity">
    <text evidence="2 8">Belongs to the peptidase M16 family.</text>
</comment>
<keyword evidence="4" id="KW-0479">Metal-binding</keyword>